<evidence type="ECO:0000256" key="6">
    <source>
        <dbReference type="ARBA" id="ARBA00061519"/>
    </source>
</evidence>
<dbReference type="Gene3D" id="3.30.230.60">
    <property type="entry name" value="Formaldehyde-activating enzyme"/>
    <property type="match status" value="1"/>
</dbReference>
<dbReference type="SMART" id="SM00934">
    <property type="entry name" value="OMPdecase"/>
    <property type="match status" value="1"/>
</dbReference>
<dbReference type="Pfam" id="PF00215">
    <property type="entry name" value="OMPdecase"/>
    <property type="match status" value="1"/>
</dbReference>
<dbReference type="GO" id="GO:0016840">
    <property type="term" value="F:carbon-nitrogen lyase activity"/>
    <property type="evidence" value="ECO:0007669"/>
    <property type="project" value="InterPro"/>
</dbReference>
<feature type="active site" description="Proton donor" evidence="7">
    <location>
        <position position="17"/>
    </location>
</feature>
<comment type="function">
    <text evidence="7">Catalyzes the reversible formation of ribulose-5-phosphate and formaldehyde from 3-hexulose-6-phosphate.</text>
</comment>
<dbReference type="EC" id="4.2.1.147" evidence="7"/>
<evidence type="ECO:0000256" key="2">
    <source>
        <dbReference type="ARBA" id="ARBA00023268"/>
    </source>
</evidence>
<dbReference type="NCBIfam" id="TIGR03126">
    <property type="entry name" value="one_C_fae"/>
    <property type="match status" value="1"/>
</dbReference>
<accession>E3GYI9</accession>
<evidence type="ECO:0000313" key="11">
    <source>
        <dbReference type="Proteomes" id="UP000002315"/>
    </source>
</evidence>
<gene>
    <name evidence="7" type="primary">fae-hps</name>
    <name evidence="10" type="ordered locus">Mfer_0572</name>
</gene>
<comment type="similarity">
    <text evidence="7">In the C-terminal section; belongs to the HPS/KGPDC family. HPS subfamily.</text>
</comment>
<comment type="similarity">
    <text evidence="6">Belongs to the formaldehyde-activating enzyme family.</text>
</comment>
<dbReference type="SUPFAM" id="SSF51366">
    <property type="entry name" value="Ribulose-phoshate binding barrel"/>
    <property type="match status" value="1"/>
</dbReference>
<protein>
    <recommendedName>
        <fullName evidence="7">Bifunctional enzyme Fae/Hps</fullName>
    </recommendedName>
    <domain>
        <recommendedName>
            <fullName evidence="7">5,6,7,8-tetrahydromethanopterin hydro-lyase</fullName>
            <ecNumber evidence="7">4.2.1.147</ecNumber>
        </recommendedName>
        <alternativeName>
            <fullName evidence="7">Formaldehyde-activating enzyme</fullName>
            <shortName evidence="7">Fae</shortName>
        </alternativeName>
    </domain>
    <domain>
        <recommendedName>
            <fullName evidence="7">3-hexulose-6-phosphate synthase</fullName>
            <shortName evidence="7">HPS</shortName>
            <ecNumber evidence="7">4.1.2.43</ecNumber>
        </recommendedName>
        <alternativeName>
            <fullName evidence="7">D-arabino-3-hexulose-6-phosphate formaldehyde lyase</fullName>
        </alternativeName>
    </domain>
</protein>
<organism evidence="10 11">
    <name type="scientific">Methanothermus fervidus (strain ATCC 43054 / DSM 2088 / JCM 10308 / V24 S)</name>
    <dbReference type="NCBI Taxonomy" id="523846"/>
    <lineage>
        <taxon>Archaea</taxon>
        <taxon>Methanobacteriati</taxon>
        <taxon>Methanobacteriota</taxon>
        <taxon>Methanomada group</taxon>
        <taxon>Methanobacteria</taxon>
        <taxon>Methanobacteriales</taxon>
        <taxon>Methanothermaceae</taxon>
        <taxon>Methanothermus</taxon>
    </lineage>
</organism>
<dbReference type="AlphaFoldDB" id="E3GYI9"/>
<dbReference type="NCBIfam" id="NF009833">
    <property type="entry name" value="PRK13307.1"/>
    <property type="match status" value="1"/>
</dbReference>
<proteinExistence type="inferred from homology"/>
<feature type="region of interest" description="Formaldehyde-activating enzyme" evidence="7">
    <location>
        <begin position="1"/>
        <end position="161"/>
    </location>
</feature>
<comment type="caution">
    <text evidence="7">Lacks conserved residue(s) required for the propagation of feature annotation.</text>
</comment>
<dbReference type="GO" id="GO:0033982">
    <property type="term" value="F:3-dehydro-L-gulonate-6-phosphate decarboxylase activity"/>
    <property type="evidence" value="ECO:0007669"/>
    <property type="project" value="TreeGrafter"/>
</dbReference>
<dbReference type="InterPro" id="IPR041710">
    <property type="entry name" value="HPS/KGPDC"/>
</dbReference>
<feature type="binding site" evidence="7">
    <location>
        <position position="83"/>
    </location>
    <ligand>
        <name>substrate</name>
    </ligand>
</feature>
<dbReference type="PANTHER" id="PTHR35039">
    <property type="entry name" value="3-KETO-L-GULONATE-6-PHOSPHATE DECARBOXYLASE SGBH-RELATED"/>
    <property type="match status" value="1"/>
</dbReference>
<dbReference type="GO" id="GO:0019854">
    <property type="term" value="P:L-ascorbic acid catabolic process"/>
    <property type="evidence" value="ECO:0007669"/>
    <property type="project" value="TreeGrafter"/>
</dbReference>
<comment type="pathway">
    <text evidence="7">Carbohydrate biosynthesis; D-ribose 5-phosphate biosynthesis.</text>
</comment>
<sequence length="404" mass="44820">MYRIGEALIGKGNEVAHIELIIGKKDGKVGDAFVKGFTNASIGHVPLLSVIRPNLMTKPATLIIPKVTIRDMDDANKIFGPAQMAVGRAIADAVEEGIIPKEKVEELVVIVSVFVHPDAKDYRKIYQYNYGATKLALRRAIEGYPPIDKILSEKDRSVHPIMGFKVPKLWNPPYIQVALDMNDLNEMKRVINELPKRERLILEAGTPLIKKYGVHVVNEIRKLRKDAFIVADLKTLDVGRLEVKMASDETADAVAISGLASIESIEKAIHETQRQGVYSILDMMNVSDIEGKLKKLRYKPDIVLLHRSVDVETVKAERGEKIGEVTEWGNIKRIKSITNALVAVAGGITPDNVQKAIKSGADIIVVGRYITGSKDVRRASQEFLDQLPPDPDTMRLPLDEDESI</sequence>
<dbReference type="HAMAP" id="MF_01268">
    <property type="entry name" value="Fae_Hps"/>
    <property type="match status" value="1"/>
</dbReference>
<dbReference type="GO" id="GO:0043801">
    <property type="term" value="F:hexulose-6-phosphate synthase activity"/>
    <property type="evidence" value="ECO:0007669"/>
    <property type="project" value="UniProtKB-UniRule"/>
</dbReference>
<dbReference type="InterPro" id="IPR014826">
    <property type="entry name" value="HCHO-activating_enzyme"/>
</dbReference>
<comment type="catalytic activity">
    <reaction evidence="4 7">
        <text>5,6,7,8-tetrahydromethanopterin + formaldehyde = 5,10-methylenetetrahydromethanopterin + H2O</text>
        <dbReference type="Rhea" id="RHEA:24678"/>
        <dbReference type="ChEBI" id="CHEBI:15377"/>
        <dbReference type="ChEBI" id="CHEBI:16842"/>
        <dbReference type="ChEBI" id="CHEBI:57818"/>
        <dbReference type="ChEBI" id="CHEBI:58103"/>
        <dbReference type="EC" id="4.2.1.147"/>
    </reaction>
</comment>
<dbReference type="InterPro" id="IPR013785">
    <property type="entry name" value="Aldolase_TIM"/>
</dbReference>
<feature type="region of interest" description="Disordered" evidence="8">
    <location>
        <begin position="385"/>
        <end position="404"/>
    </location>
</feature>
<evidence type="ECO:0000313" key="10">
    <source>
        <dbReference type="EMBL" id="ADP77371.1"/>
    </source>
</evidence>
<dbReference type="InterPro" id="IPR020868">
    <property type="entry name" value="Fae/Hps"/>
</dbReference>
<comment type="similarity">
    <text evidence="7">In the N-terminal section; belongs to the formaldehyde-activating enzyme family.</text>
</comment>
<evidence type="ECO:0000256" key="5">
    <source>
        <dbReference type="ARBA" id="ARBA00056998"/>
    </source>
</evidence>
<dbReference type="InterPro" id="IPR011060">
    <property type="entry name" value="RibuloseP-bd_barrel"/>
</dbReference>
<keyword evidence="1 7" id="KW-0456">Lyase</keyword>
<dbReference type="GO" id="GO:0016836">
    <property type="term" value="F:hydro-lyase activity"/>
    <property type="evidence" value="ECO:0007669"/>
    <property type="project" value="UniProtKB-UniRule"/>
</dbReference>
<keyword evidence="2 7" id="KW-0511">Multifunctional enzyme</keyword>
<dbReference type="GO" id="GO:0004590">
    <property type="term" value="F:orotidine-5'-phosphate decarboxylase activity"/>
    <property type="evidence" value="ECO:0007669"/>
    <property type="project" value="InterPro"/>
</dbReference>
<dbReference type="InterPro" id="IPR001754">
    <property type="entry name" value="OMPdeCOase_dom"/>
</dbReference>
<dbReference type="Pfam" id="PF08714">
    <property type="entry name" value="Fae"/>
    <property type="match status" value="1"/>
</dbReference>
<evidence type="ECO:0000259" key="9">
    <source>
        <dbReference type="SMART" id="SM00934"/>
    </source>
</evidence>
<evidence type="ECO:0000256" key="8">
    <source>
        <dbReference type="SAM" id="MobiDB-lite"/>
    </source>
</evidence>
<evidence type="ECO:0000256" key="3">
    <source>
        <dbReference type="ARBA" id="ARBA00023277"/>
    </source>
</evidence>
<dbReference type="UniPathway" id="UPA00293"/>
<evidence type="ECO:0000256" key="1">
    <source>
        <dbReference type="ARBA" id="ARBA00023239"/>
    </source>
</evidence>
<comment type="function">
    <text evidence="5 7">Catalyzes the condensation of formaldehyde with tetrahydromethanopterin (H(4)MPT) to 5,10-methylenetetrahydromethanopterin.</text>
</comment>
<keyword evidence="3 7" id="KW-0119">Carbohydrate metabolism</keyword>
<name>E3GYI9_METFV</name>
<dbReference type="GO" id="GO:0006207">
    <property type="term" value="P:'de novo' pyrimidine nucleobase biosynthetic process"/>
    <property type="evidence" value="ECO:0007669"/>
    <property type="project" value="InterPro"/>
</dbReference>
<evidence type="ECO:0000256" key="4">
    <source>
        <dbReference type="ARBA" id="ARBA00052457"/>
    </source>
</evidence>
<dbReference type="CDD" id="cd04726">
    <property type="entry name" value="KGPDC_HPS"/>
    <property type="match status" value="1"/>
</dbReference>
<dbReference type="InterPro" id="IPR037075">
    <property type="entry name" value="HCHO-activating_enzyme_sf"/>
</dbReference>
<dbReference type="InterPro" id="IPR020568">
    <property type="entry name" value="Ribosomal_Su5_D2-typ_SF"/>
</dbReference>
<reference evidence="10 11" key="1">
    <citation type="journal article" date="2010" name="Stand. Genomic Sci.">
        <title>Complete genome sequence of Methanothermus fervidus type strain (V24S).</title>
        <authorList>
            <person name="Anderson I."/>
            <person name="Djao O.D."/>
            <person name="Misra M."/>
            <person name="Chertkov O."/>
            <person name="Nolan M."/>
            <person name="Lucas S."/>
            <person name="Lapidus A."/>
            <person name="Del Rio T.G."/>
            <person name="Tice H."/>
            <person name="Cheng J.F."/>
            <person name="Tapia R."/>
            <person name="Han C."/>
            <person name="Goodwin L."/>
            <person name="Pitluck S."/>
            <person name="Liolios K."/>
            <person name="Ivanova N."/>
            <person name="Mavromatis K."/>
            <person name="Mikhailova N."/>
            <person name="Pati A."/>
            <person name="Brambilla E."/>
            <person name="Chen A."/>
            <person name="Palaniappan K."/>
            <person name="Land M."/>
            <person name="Hauser L."/>
            <person name="Chang Y.J."/>
            <person name="Jeffries C.D."/>
            <person name="Sikorski J."/>
            <person name="Spring S."/>
            <person name="Rohde M."/>
            <person name="Eichinger K."/>
            <person name="Huber H."/>
            <person name="Wirth R."/>
            <person name="Goker M."/>
            <person name="Detter J.C."/>
            <person name="Woyke T."/>
            <person name="Bristow J."/>
            <person name="Eisen J.A."/>
            <person name="Markowitz V."/>
            <person name="Hugenholtz P."/>
            <person name="Klenk H.P."/>
            <person name="Kyrpides N.C."/>
        </authorList>
    </citation>
    <scope>NUCLEOTIDE SEQUENCE [LARGE SCALE GENOMIC DNA]</scope>
    <source>
        <strain evidence="11">ATCC 43054 / DSM 2088 / JCM 10308 / V24 S</strain>
    </source>
</reference>
<comment type="catalytic activity">
    <reaction evidence="7">
        <text>D-ribulose 5-phosphate + formaldehyde = D-arabino-hex-3-ulose 6-phosphate</text>
        <dbReference type="Rhea" id="RHEA:25201"/>
        <dbReference type="ChEBI" id="CHEBI:16842"/>
        <dbReference type="ChEBI" id="CHEBI:58121"/>
        <dbReference type="ChEBI" id="CHEBI:58542"/>
        <dbReference type="EC" id="4.1.2.43"/>
    </reaction>
</comment>
<feature type="binding site" evidence="7">
    <location>
        <position position="48"/>
    </location>
    <ligand>
        <name>substrate</name>
    </ligand>
</feature>
<dbReference type="Proteomes" id="UP000002315">
    <property type="component" value="Chromosome"/>
</dbReference>
<feature type="binding site" evidence="7">
    <location>
        <position position="68"/>
    </location>
    <ligand>
        <name>substrate</name>
    </ligand>
</feature>
<dbReference type="OrthoDB" id="64276at2157"/>
<dbReference type="PANTHER" id="PTHR35039:SF3">
    <property type="entry name" value="3-KETO-L-GULONATE-6-PHOSPHATE DECARBOXYLASE SGBH-RELATED"/>
    <property type="match status" value="1"/>
</dbReference>
<dbReference type="KEGG" id="mfv:Mfer_0572"/>
<dbReference type="STRING" id="523846.Mfer_0572"/>
<dbReference type="FunFam" id="3.30.230.60:FF:000001">
    <property type="entry name" value="5,6,7,8-tetrahydromethanopterin hydro-lyase"/>
    <property type="match status" value="1"/>
</dbReference>
<dbReference type="HOGENOM" id="CLU_701335_0_0_2"/>
<dbReference type="Gene3D" id="3.20.20.70">
    <property type="entry name" value="Aldolase class I"/>
    <property type="match status" value="1"/>
</dbReference>
<feature type="domain" description="Orotidine 5'-phosphate decarboxylase" evidence="9">
    <location>
        <begin position="174"/>
        <end position="383"/>
    </location>
</feature>
<evidence type="ECO:0000256" key="7">
    <source>
        <dbReference type="HAMAP-Rule" id="MF_01268"/>
    </source>
</evidence>
<dbReference type="EMBL" id="CP002278">
    <property type="protein sequence ID" value="ADP77371.1"/>
    <property type="molecule type" value="Genomic_DNA"/>
</dbReference>
<feature type="binding site" evidence="7">
    <location>
        <position position="66"/>
    </location>
    <ligand>
        <name>substrate</name>
    </ligand>
</feature>
<dbReference type="SUPFAM" id="SSF54211">
    <property type="entry name" value="Ribosomal protein S5 domain 2-like"/>
    <property type="match status" value="1"/>
</dbReference>
<keyword evidence="11" id="KW-1185">Reference proteome</keyword>
<dbReference type="GO" id="GO:0016051">
    <property type="term" value="P:carbohydrate biosynthetic process"/>
    <property type="evidence" value="ECO:0007669"/>
    <property type="project" value="UniProtKB-UniRule"/>
</dbReference>
<dbReference type="EC" id="4.1.2.43" evidence="7"/>
<feature type="region of interest" description="3-hexulose-6-phosphate synthase" evidence="7">
    <location>
        <begin position="162"/>
        <end position="404"/>
    </location>
</feature>